<evidence type="ECO:0008006" key="8">
    <source>
        <dbReference type="Google" id="ProtNLM"/>
    </source>
</evidence>
<comment type="caution">
    <text evidence="6">The sequence shown here is derived from an EMBL/GenBank/DDBJ whole genome shotgun (WGS) entry which is preliminary data.</text>
</comment>
<evidence type="ECO:0000256" key="5">
    <source>
        <dbReference type="ARBA" id="ARBA00023242"/>
    </source>
</evidence>
<accession>A0A8S1I0J4</accession>
<comment type="similarity">
    <text evidence="2">Belongs to the rad1 family.</text>
</comment>
<organism evidence="6 7">
    <name type="scientific">Caenorhabditis auriculariae</name>
    <dbReference type="NCBI Taxonomy" id="2777116"/>
    <lineage>
        <taxon>Eukaryota</taxon>
        <taxon>Metazoa</taxon>
        <taxon>Ecdysozoa</taxon>
        <taxon>Nematoda</taxon>
        <taxon>Chromadorea</taxon>
        <taxon>Rhabditida</taxon>
        <taxon>Rhabditina</taxon>
        <taxon>Rhabditomorpha</taxon>
        <taxon>Rhabditoidea</taxon>
        <taxon>Rhabditidae</taxon>
        <taxon>Peloderinae</taxon>
        <taxon>Caenorhabditis</taxon>
    </lineage>
</organism>
<reference evidence="6" key="1">
    <citation type="submission" date="2020-10" db="EMBL/GenBank/DDBJ databases">
        <authorList>
            <person name="Kikuchi T."/>
        </authorList>
    </citation>
    <scope>NUCLEOTIDE SEQUENCE</scope>
    <source>
        <strain evidence="6">NKZ352</strain>
    </source>
</reference>
<dbReference type="AlphaFoldDB" id="A0A8S1I0J4"/>
<proteinExistence type="inferred from homology"/>
<dbReference type="GO" id="GO:0006281">
    <property type="term" value="P:DNA repair"/>
    <property type="evidence" value="ECO:0007669"/>
    <property type="project" value="UniProtKB-KW"/>
</dbReference>
<dbReference type="Proteomes" id="UP000835052">
    <property type="component" value="Unassembled WGS sequence"/>
</dbReference>
<keyword evidence="3" id="KW-0227">DNA damage</keyword>
<keyword evidence="5" id="KW-0539">Nucleus</keyword>
<evidence type="ECO:0000256" key="3">
    <source>
        <dbReference type="ARBA" id="ARBA00022763"/>
    </source>
</evidence>
<dbReference type="Gene3D" id="3.70.10.10">
    <property type="match status" value="1"/>
</dbReference>
<dbReference type="GO" id="GO:0030896">
    <property type="term" value="C:checkpoint clamp complex"/>
    <property type="evidence" value="ECO:0007669"/>
    <property type="project" value="TreeGrafter"/>
</dbReference>
<evidence type="ECO:0000313" key="6">
    <source>
        <dbReference type="EMBL" id="CAD6200040.1"/>
    </source>
</evidence>
<dbReference type="Pfam" id="PF02144">
    <property type="entry name" value="Rad1"/>
    <property type="match status" value="1"/>
</dbReference>
<dbReference type="PRINTS" id="PR01245">
    <property type="entry name" value="RAD1REC1"/>
</dbReference>
<keyword evidence="4" id="KW-0234">DNA repair</keyword>
<dbReference type="PANTHER" id="PTHR10870:SF0">
    <property type="entry name" value="CELL CYCLE CHECKPOINT PROTEIN RAD1"/>
    <property type="match status" value="1"/>
</dbReference>
<sequence>MTTVAKLLEFKKENVKELASIIKALTFREIGKLSATPGGLRIVVGDGALQQNIIKIMINSFPGNAYMETCFFSSFVCRDETIEVNFPLKALSECLNLGDASSSSLSLSYAGFCEPLMLKIHDGNHSVKAKIHTLSSNETNDFNFEVSEIVANCILKTTFLHDFFRDLDTTSPNLVIEVSERELSFVTQGEIGMTTCTIPLKSLQMDVIACSRPVTYGYRLSAIQRMTPAIGLSNRASLRIDNRGVLNLQLMIDHGDSLKSYIEFFVGFFFN</sequence>
<dbReference type="SUPFAM" id="SSF55979">
    <property type="entry name" value="DNA clamp"/>
    <property type="match status" value="1"/>
</dbReference>
<dbReference type="PANTHER" id="PTHR10870">
    <property type="entry name" value="CELL CYCLE CHECKPOINT PROTEIN RAD1"/>
    <property type="match status" value="1"/>
</dbReference>
<dbReference type="OrthoDB" id="337581at2759"/>
<protein>
    <recommendedName>
        <fullName evidence="8">Cell cycle checkpoint protein RAD1</fullName>
    </recommendedName>
</protein>
<evidence type="ECO:0000256" key="1">
    <source>
        <dbReference type="ARBA" id="ARBA00004123"/>
    </source>
</evidence>
<comment type="subcellular location">
    <subcellularLocation>
        <location evidence="1">Nucleus</location>
    </subcellularLocation>
</comment>
<dbReference type="InterPro" id="IPR046938">
    <property type="entry name" value="DNA_clamp_sf"/>
</dbReference>
<dbReference type="EMBL" id="CAJGYM010000229">
    <property type="protein sequence ID" value="CAD6200040.1"/>
    <property type="molecule type" value="Genomic_DNA"/>
</dbReference>
<keyword evidence="7" id="KW-1185">Reference proteome</keyword>
<evidence type="ECO:0000256" key="4">
    <source>
        <dbReference type="ARBA" id="ARBA00023204"/>
    </source>
</evidence>
<name>A0A8S1I0J4_9PELO</name>
<gene>
    <name evidence="6" type="ORF">CAUJ_LOCUS15939</name>
</gene>
<evidence type="ECO:0000256" key="2">
    <source>
        <dbReference type="ARBA" id="ARBA00010991"/>
    </source>
</evidence>
<dbReference type="GO" id="GO:0000077">
    <property type="term" value="P:DNA damage checkpoint signaling"/>
    <property type="evidence" value="ECO:0007669"/>
    <property type="project" value="InterPro"/>
</dbReference>
<evidence type="ECO:0000313" key="7">
    <source>
        <dbReference type="Proteomes" id="UP000835052"/>
    </source>
</evidence>
<dbReference type="InterPro" id="IPR003021">
    <property type="entry name" value="Rad1_Rec1_Rad17"/>
</dbReference>